<evidence type="ECO:0008006" key="4">
    <source>
        <dbReference type="Google" id="ProtNLM"/>
    </source>
</evidence>
<keyword evidence="3" id="KW-1185">Reference proteome</keyword>
<dbReference type="AlphaFoldDB" id="A0A502EHD2"/>
<feature type="transmembrane region" description="Helical" evidence="1">
    <location>
        <begin position="110"/>
        <end position="132"/>
    </location>
</feature>
<reference evidence="2 3" key="1">
    <citation type="journal article" date="2019" name="Environ. Microbiol.">
        <title>Species interactions and distinct microbial communities in high Arctic permafrost affected cryosols are associated with the CH4 and CO2 gas fluxes.</title>
        <authorList>
            <person name="Altshuler I."/>
            <person name="Hamel J."/>
            <person name="Turney S."/>
            <person name="Magnuson E."/>
            <person name="Levesque R."/>
            <person name="Greer C."/>
            <person name="Whyte L.G."/>
        </authorList>
    </citation>
    <scope>NUCLEOTIDE SEQUENCE [LARGE SCALE GENOMIC DNA]</scope>
    <source>
        <strain evidence="2 3">S5.20</strain>
    </source>
</reference>
<dbReference type="RefSeq" id="WP_140689298.1">
    <property type="nucleotide sequence ID" value="NZ_RCZG01000002.1"/>
</dbReference>
<feature type="transmembrane region" description="Helical" evidence="1">
    <location>
        <begin position="80"/>
        <end position="104"/>
    </location>
</feature>
<evidence type="ECO:0000313" key="3">
    <source>
        <dbReference type="Proteomes" id="UP000320095"/>
    </source>
</evidence>
<keyword evidence="1" id="KW-0472">Membrane</keyword>
<proteinExistence type="predicted"/>
<dbReference type="OrthoDB" id="4762111at2"/>
<keyword evidence="1" id="KW-1133">Transmembrane helix</keyword>
<feature type="transmembrane region" description="Helical" evidence="1">
    <location>
        <begin position="20"/>
        <end position="43"/>
    </location>
</feature>
<evidence type="ECO:0000256" key="1">
    <source>
        <dbReference type="SAM" id="Phobius"/>
    </source>
</evidence>
<evidence type="ECO:0000313" key="2">
    <source>
        <dbReference type="EMBL" id="TPG35906.1"/>
    </source>
</evidence>
<accession>A0A502EHD2</accession>
<sequence length="135" mass="13770">MTATSATTAPASTRDALLRFALRLDAIVSGIVGIVGIAMAPRIAEMSGTTATLEYSIGAFFIAYGVAVLGLSLRESVRTAGLVIAVGNAVFTVAAIAVVLAGVWPLTTVGIVLTLGSGVFTLVMADLQYLGLRKL</sequence>
<name>A0A502EHD2_9MYCO</name>
<protein>
    <recommendedName>
        <fullName evidence="4">Integral membrane protein</fullName>
    </recommendedName>
</protein>
<comment type="caution">
    <text evidence="2">The sequence shown here is derived from an EMBL/GenBank/DDBJ whole genome shotgun (WGS) entry which is preliminary data.</text>
</comment>
<gene>
    <name evidence="2" type="ORF">EAH80_07710</name>
</gene>
<dbReference type="Proteomes" id="UP000320095">
    <property type="component" value="Unassembled WGS sequence"/>
</dbReference>
<organism evidence="2 3">
    <name type="scientific">Mycolicibacterium hodleri</name>
    <dbReference type="NCBI Taxonomy" id="49897"/>
    <lineage>
        <taxon>Bacteria</taxon>
        <taxon>Bacillati</taxon>
        <taxon>Actinomycetota</taxon>
        <taxon>Actinomycetes</taxon>
        <taxon>Mycobacteriales</taxon>
        <taxon>Mycobacteriaceae</taxon>
        <taxon>Mycolicibacterium</taxon>
    </lineage>
</organism>
<feature type="transmembrane region" description="Helical" evidence="1">
    <location>
        <begin position="55"/>
        <end position="73"/>
    </location>
</feature>
<dbReference type="EMBL" id="RCZG01000002">
    <property type="protein sequence ID" value="TPG35906.1"/>
    <property type="molecule type" value="Genomic_DNA"/>
</dbReference>
<keyword evidence="1" id="KW-0812">Transmembrane</keyword>